<sequence>MKRNSQIFVLLSCMVIGFCLLAYQVHADRSTKYMKITVNKGDSLWGIAKQYQQGKEPRWQFVEWVEKNNGVQAELITPGQQLVIPVKAEGKR</sequence>
<dbReference type="Pfam" id="PF01476">
    <property type="entry name" value="LysM"/>
    <property type="match status" value="1"/>
</dbReference>
<dbReference type="GO" id="GO:0051301">
    <property type="term" value="P:cell division"/>
    <property type="evidence" value="ECO:0007669"/>
    <property type="project" value="UniProtKB-KW"/>
</dbReference>
<evidence type="ECO:0000313" key="3">
    <source>
        <dbReference type="EMBL" id="EIT86883.1"/>
    </source>
</evidence>
<proteinExistence type="predicted"/>
<dbReference type="EMBL" id="AKKV01000020">
    <property type="protein sequence ID" value="EIT86883.1"/>
    <property type="molecule type" value="Genomic_DNA"/>
</dbReference>
<dbReference type="Proteomes" id="UP000004080">
    <property type="component" value="Unassembled WGS sequence"/>
</dbReference>
<dbReference type="RefSeq" id="WP_007201078.1">
    <property type="nucleotide sequence ID" value="NZ_AKKV01000020.1"/>
</dbReference>
<dbReference type="SMART" id="SM00257">
    <property type="entry name" value="LysM"/>
    <property type="match status" value="1"/>
</dbReference>
<evidence type="ECO:0000313" key="4">
    <source>
        <dbReference type="Proteomes" id="UP000004080"/>
    </source>
</evidence>
<feature type="signal peptide" evidence="1">
    <location>
        <begin position="1"/>
        <end position="27"/>
    </location>
</feature>
<dbReference type="AlphaFoldDB" id="I8UJ71"/>
<keyword evidence="1" id="KW-0732">Signal</keyword>
<dbReference type="InterPro" id="IPR018392">
    <property type="entry name" value="LysM"/>
</dbReference>
<dbReference type="eggNOG" id="COG1388">
    <property type="taxonomic scope" value="Bacteria"/>
</dbReference>
<dbReference type="CDD" id="cd00118">
    <property type="entry name" value="LysM"/>
    <property type="match status" value="1"/>
</dbReference>
<dbReference type="PROSITE" id="PS51782">
    <property type="entry name" value="LYSM"/>
    <property type="match status" value="1"/>
</dbReference>
<dbReference type="STRING" id="1196324.A374_04894"/>
<name>I8UJ71_9BACL</name>
<reference evidence="3 4" key="1">
    <citation type="journal article" date="2012" name="J. Bacteriol.">
        <title>Genome of Bacillus macauensis ZFHKF-1, a Long-Chain-Forming Bacterium.</title>
        <authorList>
            <person name="Cai L."/>
            <person name="Zhang T."/>
        </authorList>
    </citation>
    <scope>NUCLEOTIDE SEQUENCE [LARGE SCALE GENOMIC DNA]</scope>
    <source>
        <strain evidence="3 4">ZFHKF-1</strain>
    </source>
</reference>
<dbReference type="SUPFAM" id="SSF54106">
    <property type="entry name" value="LysM domain"/>
    <property type="match status" value="1"/>
</dbReference>
<evidence type="ECO:0000256" key="1">
    <source>
        <dbReference type="SAM" id="SignalP"/>
    </source>
</evidence>
<keyword evidence="4" id="KW-1185">Reference proteome</keyword>
<accession>I8UJ71</accession>
<organism evidence="3 4">
    <name type="scientific">Fictibacillus macauensis ZFHKF-1</name>
    <dbReference type="NCBI Taxonomy" id="1196324"/>
    <lineage>
        <taxon>Bacteria</taxon>
        <taxon>Bacillati</taxon>
        <taxon>Bacillota</taxon>
        <taxon>Bacilli</taxon>
        <taxon>Bacillales</taxon>
        <taxon>Fictibacillaceae</taxon>
        <taxon>Fictibacillus</taxon>
    </lineage>
</organism>
<dbReference type="OrthoDB" id="2679564at2"/>
<protein>
    <submittedName>
        <fullName evidence="3">Cell division suppressor protein YneA</fullName>
    </submittedName>
</protein>
<dbReference type="Gene3D" id="3.10.350.10">
    <property type="entry name" value="LysM domain"/>
    <property type="match status" value="1"/>
</dbReference>
<comment type="caution">
    <text evidence="3">The sequence shown here is derived from an EMBL/GenBank/DDBJ whole genome shotgun (WGS) entry which is preliminary data.</text>
</comment>
<feature type="chain" id="PRO_5003714922" evidence="1">
    <location>
        <begin position="28"/>
        <end position="92"/>
    </location>
</feature>
<dbReference type="InterPro" id="IPR036779">
    <property type="entry name" value="LysM_dom_sf"/>
</dbReference>
<evidence type="ECO:0000259" key="2">
    <source>
        <dbReference type="PROSITE" id="PS51782"/>
    </source>
</evidence>
<keyword evidence="3" id="KW-0131">Cell cycle</keyword>
<dbReference type="PATRIC" id="fig|1196324.3.peg.994"/>
<feature type="domain" description="LysM" evidence="2">
    <location>
        <begin position="34"/>
        <end position="84"/>
    </location>
</feature>
<keyword evidence="3" id="KW-0132">Cell division</keyword>
<gene>
    <name evidence="3" type="ORF">A374_04894</name>
</gene>